<evidence type="ECO:0000313" key="18">
    <source>
        <dbReference type="EMBL" id="UQC74060.1"/>
    </source>
</evidence>
<evidence type="ECO:0000256" key="12">
    <source>
        <dbReference type="ARBA" id="ARBA00025127"/>
    </source>
</evidence>
<dbReference type="InterPro" id="IPR013197">
    <property type="entry name" value="RNA_pol_III_RPC82-rel_HTH"/>
</dbReference>
<dbReference type="Gene3D" id="1.10.10.10">
    <property type="entry name" value="Winged helix-like DNA-binding domain superfamily/Winged helix DNA-binding domain"/>
    <property type="match status" value="2"/>
</dbReference>
<dbReference type="PANTHER" id="PTHR46974:SF1">
    <property type="entry name" value="MITOCHONDRIAL GTP_GDP CARRIER PROTEIN 1"/>
    <property type="match status" value="1"/>
</dbReference>
<dbReference type="GO" id="GO:0005743">
    <property type="term" value="C:mitochondrial inner membrane"/>
    <property type="evidence" value="ECO:0007669"/>
    <property type="project" value="UniProtKB-SubCell"/>
</dbReference>
<feature type="region of interest" description="Disordered" evidence="14">
    <location>
        <begin position="418"/>
        <end position="494"/>
    </location>
</feature>
<evidence type="ECO:0000259" key="17">
    <source>
        <dbReference type="Pfam" id="PF22536"/>
    </source>
</evidence>
<dbReference type="EMBL" id="CP019471">
    <property type="protein sequence ID" value="UQC74060.1"/>
    <property type="molecule type" value="Genomic_DNA"/>
</dbReference>
<keyword evidence="7" id="KW-0677">Repeat</keyword>
<evidence type="ECO:0000256" key="11">
    <source>
        <dbReference type="ARBA" id="ARBA00023136"/>
    </source>
</evidence>
<feature type="region of interest" description="Disordered" evidence="14">
    <location>
        <begin position="280"/>
        <end position="315"/>
    </location>
</feature>
<proteinExistence type="inferred from homology"/>
<evidence type="ECO:0000256" key="8">
    <source>
        <dbReference type="ARBA" id="ARBA00022792"/>
    </source>
</evidence>
<keyword evidence="11 13" id="KW-0472">Membrane</keyword>
<feature type="domain" description="RNA polymerase III Rpc82 C -terminal" evidence="15">
    <location>
        <begin position="223"/>
        <end position="540"/>
    </location>
</feature>
<keyword evidence="5" id="KW-0813">Transport</keyword>
<dbReference type="PANTHER" id="PTHR46974">
    <property type="entry name" value="MITOCHONDRIAL GTP/GDP CARRIER PROTEIN 1"/>
    <property type="match status" value="1"/>
</dbReference>
<evidence type="ECO:0000256" key="10">
    <source>
        <dbReference type="ARBA" id="ARBA00023128"/>
    </source>
</evidence>
<feature type="domain" description="RNA polymerase III subunit RPC82-related helix-turn-helix" evidence="16">
    <location>
        <begin position="61"/>
        <end position="117"/>
    </location>
</feature>
<dbReference type="InterPro" id="IPR055207">
    <property type="entry name" value="POLR3C_WHD"/>
</dbReference>
<evidence type="ECO:0000259" key="16">
    <source>
        <dbReference type="Pfam" id="PF08221"/>
    </source>
</evidence>
<comment type="subunit">
    <text evidence="4">Component of the RNA polymerase III (Pol III) complex consisting of 17 subunits.</text>
</comment>
<dbReference type="InterPro" id="IPR008806">
    <property type="entry name" value="RNA_pol_III_Rpc82_C"/>
</dbReference>
<dbReference type="RefSeq" id="XP_049135711.1">
    <property type="nucleotide sequence ID" value="XM_049279754.1"/>
</dbReference>
<dbReference type="KEGG" id="clup:CLUP02_00707"/>
<dbReference type="GeneID" id="73334764"/>
<dbReference type="GO" id="GO:0003677">
    <property type="term" value="F:DNA binding"/>
    <property type="evidence" value="ECO:0007669"/>
    <property type="project" value="InterPro"/>
</dbReference>
<keyword evidence="9" id="KW-1133">Transmembrane helix</keyword>
<dbReference type="SUPFAM" id="SSF46785">
    <property type="entry name" value="Winged helix' DNA-binding domain"/>
    <property type="match status" value="1"/>
</dbReference>
<protein>
    <submittedName>
        <fullName evidence="18">RNA polymerase III subunit RPC82</fullName>
    </submittedName>
</protein>
<evidence type="ECO:0000256" key="4">
    <source>
        <dbReference type="ARBA" id="ARBA00011206"/>
    </source>
</evidence>
<feature type="repeat" description="Solcar" evidence="13">
    <location>
        <begin position="1039"/>
        <end position="1121"/>
    </location>
</feature>
<accession>A0A9Q8W979</accession>
<dbReference type="Pfam" id="PF08221">
    <property type="entry name" value="HTH_9"/>
    <property type="match status" value="1"/>
</dbReference>
<dbReference type="Pfam" id="PF22536">
    <property type="entry name" value="WHD_POLR3C"/>
    <property type="match status" value="1"/>
</dbReference>
<comment type="subcellular location">
    <subcellularLocation>
        <location evidence="1">Mitochondrion inner membrane</location>
        <topology evidence="1">Multi-pass membrane protein</topology>
    </subcellularLocation>
</comment>
<keyword evidence="6 13" id="KW-0812">Transmembrane</keyword>
<keyword evidence="19" id="KW-1185">Reference proteome</keyword>
<name>A0A9Q8W979_9PEZI</name>
<dbReference type="InterPro" id="IPR036390">
    <property type="entry name" value="WH_DNA-bd_sf"/>
</dbReference>
<evidence type="ECO:0000313" key="19">
    <source>
        <dbReference type="Proteomes" id="UP000830671"/>
    </source>
</evidence>
<evidence type="ECO:0000256" key="5">
    <source>
        <dbReference type="ARBA" id="ARBA00022448"/>
    </source>
</evidence>
<keyword evidence="8" id="KW-0999">Mitochondrion inner membrane</keyword>
<dbReference type="InterPro" id="IPR036388">
    <property type="entry name" value="WH-like_DNA-bd_sf"/>
</dbReference>
<dbReference type="AlphaFoldDB" id="A0A9Q8W979"/>
<evidence type="ECO:0000256" key="3">
    <source>
        <dbReference type="ARBA" id="ARBA00006835"/>
    </source>
</evidence>
<comment type="similarity">
    <text evidence="2">Belongs to the mitochondrial carrier (TC 2.A.29) family.</text>
</comment>
<comment type="similarity">
    <text evidence="3">Belongs to the RNA polymerase beta chain family.</text>
</comment>
<reference evidence="18" key="1">
    <citation type="journal article" date="2021" name="Mol. Plant Microbe Interact.">
        <title>Complete Genome Sequence of the Plant-Pathogenic Fungus Colletotrichum lupini.</title>
        <authorList>
            <person name="Baroncelli R."/>
            <person name="Pensec F."/>
            <person name="Da Lio D."/>
            <person name="Boufleur T."/>
            <person name="Vicente I."/>
            <person name="Sarrocco S."/>
            <person name="Picot A."/>
            <person name="Baraldi E."/>
            <person name="Sukno S."/>
            <person name="Thon M."/>
            <person name="Le Floch G."/>
        </authorList>
    </citation>
    <scope>NUCLEOTIDE SEQUENCE</scope>
    <source>
        <strain evidence="18">IMI 504893</strain>
    </source>
</reference>
<dbReference type="InterPro" id="IPR053042">
    <property type="entry name" value="Mito_GTP/GDP_Carrier"/>
</dbReference>
<evidence type="ECO:0000256" key="1">
    <source>
        <dbReference type="ARBA" id="ARBA00004448"/>
    </source>
</evidence>
<evidence type="ECO:0000256" key="9">
    <source>
        <dbReference type="ARBA" id="ARBA00022989"/>
    </source>
</evidence>
<comment type="function">
    <text evidence="12">DNA-dependent RNA polymerase catalyzes the transcription of DNA into RNA using the four ribonucleoside triphosphates as substrates. Specific core component of RNA polymerase III which synthesizes small RNAs, such as 5S rRNA and tRNAs.</text>
</comment>
<dbReference type="FunFam" id="1.50.40.10:FF:000010">
    <property type="entry name" value="Probable YHM1 (Mitochondrial carrier)"/>
    <property type="match status" value="1"/>
</dbReference>
<feature type="domain" description="DNA-directed RNA polymerase III subunit RPC3 winged-helix" evidence="17">
    <location>
        <begin position="547"/>
        <end position="622"/>
    </location>
</feature>
<dbReference type="Gene3D" id="1.50.40.10">
    <property type="entry name" value="Mitochondrial carrier domain"/>
    <property type="match status" value="1"/>
</dbReference>
<organism evidence="18 19">
    <name type="scientific">Colletotrichum lupini</name>
    <dbReference type="NCBI Taxonomy" id="145971"/>
    <lineage>
        <taxon>Eukaryota</taxon>
        <taxon>Fungi</taxon>
        <taxon>Dikarya</taxon>
        <taxon>Ascomycota</taxon>
        <taxon>Pezizomycotina</taxon>
        <taxon>Sordariomycetes</taxon>
        <taxon>Hypocreomycetidae</taxon>
        <taxon>Glomerellales</taxon>
        <taxon>Glomerellaceae</taxon>
        <taxon>Colletotrichum</taxon>
        <taxon>Colletotrichum acutatum species complex</taxon>
    </lineage>
</organism>
<dbReference type="InterPro" id="IPR018108">
    <property type="entry name" value="MCP_transmembrane"/>
</dbReference>
<evidence type="ECO:0000259" key="15">
    <source>
        <dbReference type="Pfam" id="PF05645"/>
    </source>
</evidence>
<evidence type="ECO:0000256" key="6">
    <source>
        <dbReference type="ARBA" id="ARBA00022692"/>
    </source>
</evidence>
<evidence type="ECO:0000256" key="2">
    <source>
        <dbReference type="ARBA" id="ARBA00006375"/>
    </source>
</evidence>
<dbReference type="Pfam" id="PF05645">
    <property type="entry name" value="RNA_pol_Rpc82"/>
    <property type="match status" value="1"/>
</dbReference>
<dbReference type="PROSITE" id="PS50920">
    <property type="entry name" value="SOLCAR"/>
    <property type="match status" value="1"/>
</dbReference>
<evidence type="ECO:0000256" key="13">
    <source>
        <dbReference type="PROSITE-ProRule" id="PRU00282"/>
    </source>
</evidence>
<gene>
    <name evidence="18" type="ORF">CLUP02_00707</name>
</gene>
<evidence type="ECO:0000256" key="7">
    <source>
        <dbReference type="ARBA" id="ARBA00022737"/>
    </source>
</evidence>
<dbReference type="Pfam" id="PF00153">
    <property type="entry name" value="Mito_carr"/>
    <property type="match status" value="2"/>
</dbReference>
<dbReference type="GO" id="GO:0001409">
    <property type="term" value="F:guanine nucleotide transmembrane transporter activity"/>
    <property type="evidence" value="ECO:0007669"/>
    <property type="project" value="TreeGrafter"/>
</dbReference>
<sequence length="1128" mass="124586">MVSTRHPKKASIDVSISGSIRALHDSVGDSALSIDFVPHPALDRDPHYDKIIRGQTKHGAELCAHLVNDICGELPARILAVLFSKGRSTIAQLIQTTGLTPRQLRHGLALLVQQSLIYHESDSNNKIGTYEANPDGCYNIIRAGKIIEMVGTEFGPAEQEIVQTIMQLGHARVSDLLQAFEGRNGTGLNGDHATNGHVNGNGSKAKVNGHGPSHAAQELHAVLNRLIVAEIVDQVGPKTFRNPEDVYREIEEEVTKTAPGERATARNKELMQTEVSKRLREARDESKKLKRQVGRGNMFSTKRRKLANGKGARESVDWDEDVPEIDSHIVLRVNTEKCLVELRNQKLAQYAADAFGEVTGLVYHTALRLLTQQVSRCQLDPRIDSDNDADGPGSSTRQVTVTSLEILENLDESVDVSHGVGKASADQIDVRSAEKVRATPGQPMYDSDDSDYEPPMAPRASARPNMNGAADSGGSEDEGPRTASGSREVRFEDGPISGASRIDKMRQHLLLLSESRQGFLRHCGSQGRGQWTVDFKPLIEGFKQTEVDAVIEQSFGRHGLRLTRIMREKGKLDEKMLPSLALMKKGEVQGKMLAMQMAGFVDVQEVPRDASRTATRTMFFWFFDIERTEAQLVDDYYKAMLRCLQNLEVHRYRERNILSFVERRDVKGKEEEVMTAEHYNKYSKYLELQSKLLAHVMRLDELLLSGWLQIGEGKRMIDTQNQKEAQIFPGTASQHYTQASLAEMGVAVNVPVGRWKLLRRGEPIPAVLGSTSRCSAVQGGPVPAGCRLQNFESPSSFELLISVPPRPDDSPNLWNPPFFALIPIKMSPTAGTGREKESNTARLLGSGSAGIAELAVFHPVDTIAKRLMSNQTKISGVEQLNKVIFKDTANATAGRKFVSLFPGLGYAAGYKVLQRIYKYGGQPIARDLLAKNYGEDFERAFGKKTGKAIMHSTAGSLIGIGEIVLLPLDVLKIKRQTNPEAFRGRGVFRIVADEGFGLYRGWGWTAARNAPGSFALFGGSAFTKEYLFKLEDYNKASWFQNFIASIAGASASLLVSAPLDVIKTRIQNRNFENPESGFRIISNMMKNEGATAFFKGLVPKLLMTGPKLVFSFWLAQTLIPAFDGMIKK</sequence>
<keyword evidence="10" id="KW-0496">Mitochondrion</keyword>
<feature type="compositionally biased region" description="Basic and acidic residues" evidence="14">
    <location>
        <begin position="428"/>
        <end position="437"/>
    </location>
</feature>
<dbReference type="Proteomes" id="UP000830671">
    <property type="component" value="Chromosome 1"/>
</dbReference>
<dbReference type="SUPFAM" id="SSF103506">
    <property type="entry name" value="Mitochondrial carrier"/>
    <property type="match status" value="1"/>
</dbReference>
<dbReference type="GO" id="GO:0006351">
    <property type="term" value="P:DNA-templated transcription"/>
    <property type="evidence" value="ECO:0007669"/>
    <property type="project" value="InterPro"/>
</dbReference>
<evidence type="ECO:0000256" key="14">
    <source>
        <dbReference type="SAM" id="MobiDB-lite"/>
    </source>
</evidence>
<dbReference type="InterPro" id="IPR023395">
    <property type="entry name" value="MCP_dom_sf"/>
</dbReference>